<gene>
    <name evidence="6" type="ORF">D9K79_14895</name>
    <name evidence="5" type="ORF">D9K80_04975</name>
</gene>
<organism evidence="5 7">
    <name type="scientific">Acinetobacter cumulans</name>
    <dbReference type="NCBI Taxonomy" id="2136182"/>
    <lineage>
        <taxon>Bacteria</taxon>
        <taxon>Pseudomonadati</taxon>
        <taxon>Pseudomonadota</taxon>
        <taxon>Gammaproteobacteria</taxon>
        <taxon>Moraxellales</taxon>
        <taxon>Moraxellaceae</taxon>
        <taxon>Acinetobacter</taxon>
    </lineage>
</organism>
<dbReference type="EMBL" id="RCHE01000045">
    <property type="protein sequence ID" value="RLL39604.1"/>
    <property type="molecule type" value="Genomic_DNA"/>
</dbReference>
<dbReference type="GO" id="GO:0005829">
    <property type="term" value="C:cytosol"/>
    <property type="evidence" value="ECO:0007669"/>
    <property type="project" value="TreeGrafter"/>
</dbReference>
<accession>A0A498CZ79</accession>
<dbReference type="InterPro" id="IPR032687">
    <property type="entry name" value="AraC-type_N"/>
</dbReference>
<sequence>MEFRLDHDYFKGTISISLVHEALLHAKQQGYDTFALLQKAGIAPELLHSDKTRVSVSQYAQLWIVLADAMNDEFFGMDSHPMRRGSYTFLSKSVTQSADLKQALTQILQFLNLILDDFKSKFFVEEHYVYIVIQENTLPKRMFSYATYLMLIHGLMCWLCGQRIVLNRIQLRCTAPSDDHDYKVRFCDDIQYAADENYIQFDANYLNLAIKQDQKTWHQFILHTPYNLLVRYKNPNALGHQIRKHFMQTATADWEELTELAPLFNMSEATMQRRLKQEGINFQQLKNDIRRDLAIDLLAQSHLTLQDISEQLNFHDASAFHRAFKKWTGVNPGMYRQKQQNEISEV</sequence>
<reference evidence="7 8" key="1">
    <citation type="submission" date="2018-09" db="EMBL/GenBank/DDBJ databases">
        <title>The draft genome of Acinetobacter sp. strains.</title>
        <authorList>
            <person name="Qin J."/>
            <person name="Feng Y."/>
            <person name="Zong Z."/>
        </authorList>
    </citation>
    <scope>NUCLEOTIDE SEQUENCE [LARGE SCALE GENOMIC DNA]</scope>
    <source>
        <strain evidence="6 8">WCHAc060001</strain>
        <strain evidence="5 7">WCHAc060003</strain>
    </source>
</reference>
<keyword evidence="3" id="KW-0804">Transcription</keyword>
<dbReference type="Pfam" id="PF12833">
    <property type="entry name" value="HTH_18"/>
    <property type="match status" value="1"/>
</dbReference>
<evidence type="ECO:0000256" key="3">
    <source>
        <dbReference type="ARBA" id="ARBA00023163"/>
    </source>
</evidence>
<dbReference type="SUPFAM" id="SSF46689">
    <property type="entry name" value="Homeodomain-like"/>
    <property type="match status" value="1"/>
</dbReference>
<dbReference type="PROSITE" id="PS01124">
    <property type="entry name" value="HTH_ARAC_FAMILY_2"/>
    <property type="match status" value="1"/>
</dbReference>
<dbReference type="PANTHER" id="PTHR47894">
    <property type="entry name" value="HTH-TYPE TRANSCRIPTIONAL REGULATOR GADX"/>
    <property type="match status" value="1"/>
</dbReference>
<keyword evidence="8" id="KW-1185">Reference proteome</keyword>
<dbReference type="InterPro" id="IPR009057">
    <property type="entry name" value="Homeodomain-like_sf"/>
</dbReference>
<evidence type="ECO:0000313" key="7">
    <source>
        <dbReference type="Proteomes" id="UP000267166"/>
    </source>
</evidence>
<dbReference type="RefSeq" id="WP_120365447.1">
    <property type="nucleotide sequence ID" value="NZ_RAXY01000004.1"/>
</dbReference>
<dbReference type="SMART" id="SM00342">
    <property type="entry name" value="HTH_ARAC"/>
    <property type="match status" value="1"/>
</dbReference>
<dbReference type="AlphaFoldDB" id="A0A498CZ79"/>
<protein>
    <submittedName>
        <fullName evidence="5">Helix-turn-helix domain-containing protein</fullName>
    </submittedName>
</protein>
<evidence type="ECO:0000313" key="5">
    <source>
        <dbReference type="EMBL" id="RLL36845.1"/>
    </source>
</evidence>
<dbReference type="Proteomes" id="UP000267166">
    <property type="component" value="Unassembled WGS sequence"/>
</dbReference>
<evidence type="ECO:0000256" key="1">
    <source>
        <dbReference type="ARBA" id="ARBA00023015"/>
    </source>
</evidence>
<name>A0A498CZ79_9GAMM</name>
<dbReference type="EMBL" id="RCHD01000008">
    <property type="protein sequence ID" value="RLL36845.1"/>
    <property type="molecule type" value="Genomic_DNA"/>
</dbReference>
<dbReference type="PANTHER" id="PTHR47894:SF1">
    <property type="entry name" value="HTH-TYPE TRANSCRIPTIONAL REGULATOR VQSM"/>
    <property type="match status" value="1"/>
</dbReference>
<evidence type="ECO:0000313" key="6">
    <source>
        <dbReference type="EMBL" id="RLL39604.1"/>
    </source>
</evidence>
<dbReference type="Pfam" id="PF12625">
    <property type="entry name" value="Arabinose_bd"/>
    <property type="match status" value="1"/>
</dbReference>
<keyword evidence="2" id="KW-0238">DNA-binding</keyword>
<dbReference type="Proteomes" id="UP000273105">
    <property type="component" value="Unassembled WGS sequence"/>
</dbReference>
<feature type="domain" description="HTH araC/xylS-type" evidence="4">
    <location>
        <begin position="236"/>
        <end position="338"/>
    </location>
</feature>
<comment type="caution">
    <text evidence="5">The sequence shown here is derived from an EMBL/GenBank/DDBJ whole genome shotgun (WGS) entry which is preliminary data.</text>
</comment>
<dbReference type="Gene3D" id="1.10.10.60">
    <property type="entry name" value="Homeodomain-like"/>
    <property type="match status" value="1"/>
</dbReference>
<evidence type="ECO:0000313" key="8">
    <source>
        <dbReference type="Proteomes" id="UP000273105"/>
    </source>
</evidence>
<evidence type="ECO:0000259" key="4">
    <source>
        <dbReference type="PROSITE" id="PS01124"/>
    </source>
</evidence>
<keyword evidence="1" id="KW-0805">Transcription regulation</keyword>
<proteinExistence type="predicted"/>
<dbReference type="GO" id="GO:0003700">
    <property type="term" value="F:DNA-binding transcription factor activity"/>
    <property type="evidence" value="ECO:0007669"/>
    <property type="project" value="InterPro"/>
</dbReference>
<dbReference type="GO" id="GO:0000976">
    <property type="term" value="F:transcription cis-regulatory region binding"/>
    <property type="evidence" value="ECO:0007669"/>
    <property type="project" value="TreeGrafter"/>
</dbReference>
<evidence type="ECO:0000256" key="2">
    <source>
        <dbReference type="ARBA" id="ARBA00023125"/>
    </source>
</evidence>
<dbReference type="InterPro" id="IPR018060">
    <property type="entry name" value="HTH_AraC"/>
</dbReference>